<feature type="transmembrane region" description="Helical" evidence="1">
    <location>
        <begin position="40"/>
        <end position="67"/>
    </location>
</feature>
<keyword evidence="1" id="KW-0812">Transmembrane</keyword>
<evidence type="ECO:0000256" key="1">
    <source>
        <dbReference type="SAM" id="Phobius"/>
    </source>
</evidence>
<accession>A0A4D7AN10</accession>
<reference evidence="3" key="1">
    <citation type="submission" date="2018-12" db="EMBL/GenBank/DDBJ databases">
        <title>Dusodibacter welbiota gen. nov., sp. nov., isolated from human faeces and emended description of the Oscillibacter genus.</title>
        <authorList>
            <person name="Le Roy T."/>
            <person name="Van der Smissen P."/>
            <person name="Delzenne N."/>
            <person name="Muccioli G."/>
            <person name="Collet J.F."/>
            <person name="Cani P.D."/>
        </authorList>
    </citation>
    <scope>NUCLEOTIDE SEQUENCE [LARGE SCALE GENOMIC DNA]</scope>
    <source>
        <strain evidence="3">J115</strain>
    </source>
</reference>
<keyword evidence="1" id="KW-1133">Transmembrane helix</keyword>
<dbReference type="Proteomes" id="UP000298642">
    <property type="component" value="Chromosome"/>
</dbReference>
<sequence length="348" mass="37564">MQNIYRETFEQIHASEQLRKEVANVPKQEKAAFRHHISKAGLIAAALALALAGTVLAVASPTLWWWFEQKWEEETGSSMTESQSLVIDGLTRKVGESVTSGDVTVTVDSITVGSSQIWALLDVTGWDFDRDAQYSFDRMRAEIVPDPSGGQHGGAGYGLDSIGITREGAARMLLEFSATISTGNQLNRGDYALEIDLNDLIRRRTGGAEDEALCEGEWSFSIPLAAESLSPTITIDRVQVLSNHMVWDQATGKDGGALEGTGGKSHPAVATLTNLQITATGASFYCDGLMDRLHATVILADGTEVENRGGGGSRMEDGGWYVSFDWPVPLDVTDIVAIRFGDAEIPLN</sequence>
<dbReference type="RefSeq" id="WP_119310849.1">
    <property type="nucleotide sequence ID" value="NZ_CP034413.3"/>
</dbReference>
<dbReference type="AlphaFoldDB" id="A0A4D7AN10"/>
<keyword evidence="3" id="KW-1185">Reference proteome</keyword>
<evidence type="ECO:0000313" key="3">
    <source>
        <dbReference type="Proteomes" id="UP000298642"/>
    </source>
</evidence>
<gene>
    <name evidence="2" type="ORF">EIO64_16635</name>
</gene>
<keyword evidence="1" id="KW-0472">Membrane</keyword>
<dbReference type="EMBL" id="CP034413">
    <property type="protein sequence ID" value="QCI60629.1"/>
    <property type="molecule type" value="Genomic_DNA"/>
</dbReference>
<protein>
    <submittedName>
        <fullName evidence="2">DUF4179 domain-containing protein</fullName>
    </submittedName>
</protein>
<dbReference type="KEGG" id="obj:EIO64_16635"/>
<proteinExistence type="predicted"/>
<name>A0A4D7AN10_9FIRM</name>
<organism evidence="2 3">
    <name type="scientific">Dysosmobacter welbionis</name>
    <dbReference type="NCBI Taxonomy" id="2093857"/>
    <lineage>
        <taxon>Bacteria</taxon>
        <taxon>Bacillati</taxon>
        <taxon>Bacillota</taxon>
        <taxon>Clostridia</taxon>
        <taxon>Eubacteriales</taxon>
        <taxon>Oscillospiraceae</taxon>
        <taxon>Dysosmobacter</taxon>
    </lineage>
</organism>
<evidence type="ECO:0000313" key="2">
    <source>
        <dbReference type="EMBL" id="QCI60629.1"/>
    </source>
</evidence>